<organism evidence="1">
    <name type="scientific">Singulisphaera sp. Ch08</name>
    <dbReference type="NCBI Taxonomy" id="3120278"/>
    <lineage>
        <taxon>Bacteria</taxon>
        <taxon>Pseudomonadati</taxon>
        <taxon>Planctomycetota</taxon>
        <taxon>Planctomycetia</taxon>
        <taxon>Isosphaerales</taxon>
        <taxon>Isosphaeraceae</taxon>
        <taxon>Singulisphaera</taxon>
    </lineage>
</organism>
<dbReference type="RefSeq" id="WP_406699858.1">
    <property type="nucleotide sequence ID" value="NZ_CP155447.1"/>
</dbReference>
<evidence type="ECO:0008006" key="2">
    <source>
        <dbReference type="Google" id="ProtNLM"/>
    </source>
</evidence>
<evidence type="ECO:0000313" key="1">
    <source>
        <dbReference type="EMBL" id="XBH07013.1"/>
    </source>
</evidence>
<dbReference type="EMBL" id="CP155447">
    <property type="protein sequence ID" value="XBH07013.1"/>
    <property type="molecule type" value="Genomic_DNA"/>
</dbReference>
<protein>
    <recommendedName>
        <fullName evidence="2">Lipoprotein</fullName>
    </recommendedName>
</protein>
<sequence length="181" mass="20112">MFRSLTLVAVTICAVSGCRESDRSQVAGKEDRPLAALPMPAEITVLSGTTFRCGNVPCQLLGVKESADPAVRERAERFTRLWFKSVGNYIGIYNSSNPLMAKDGTSVVWIRGYDTYLSCLSEELVRVGLAEVDGSLWADYTFTVPRKDGEAVEDWLGILRKAKEGHERGEKPHVLFDWPLK</sequence>
<gene>
    <name evidence="1" type="ORF">V5E97_13515</name>
</gene>
<dbReference type="AlphaFoldDB" id="A0AAU7CNH7"/>
<reference evidence="1" key="1">
    <citation type="submission" date="2024-05" db="EMBL/GenBank/DDBJ databases">
        <title>Planctomycetes of the genus Singulisphaera possess chitinolytic capabilities.</title>
        <authorList>
            <person name="Ivanova A."/>
        </authorList>
    </citation>
    <scope>NUCLEOTIDE SEQUENCE</scope>
    <source>
        <strain evidence="1">Ch08T</strain>
    </source>
</reference>
<dbReference type="PROSITE" id="PS51257">
    <property type="entry name" value="PROKAR_LIPOPROTEIN"/>
    <property type="match status" value="1"/>
</dbReference>
<proteinExistence type="predicted"/>
<name>A0AAU7CNH7_9BACT</name>
<accession>A0AAU7CNH7</accession>